<reference evidence="2 3" key="1">
    <citation type="submission" date="2020-03" db="EMBL/GenBank/DDBJ databases">
        <title>Genomic Encyclopedia of Type Strains, Phase IV (KMG-IV): sequencing the most valuable type-strain genomes for metagenomic binning, comparative biology and taxonomic classification.</title>
        <authorList>
            <person name="Goeker M."/>
        </authorList>
    </citation>
    <scope>NUCLEOTIDE SEQUENCE [LARGE SCALE GENOMIC DNA]</scope>
    <source>
        <strain evidence="2 3">DSM 103870</strain>
    </source>
</reference>
<protein>
    <submittedName>
        <fullName evidence="2">Uncharacterized protein (DUF1800 family)</fullName>
    </submittedName>
</protein>
<sequence length="476" mass="50677">MASRSQRHANAVGLQRFGLGVKIGQAEALLDGARDLILNEIRADSIARPAGIAYVGTADISTAFYAFADAEKKAREAPRVAQANVPATPGAGADGGAATPRPPAEPPLPTRIYRDEVMARTRLALEAPAGFGERLVQFWSNHFCVAVNKNTTTRIMAGAFEREAIRPHVFGRFADMLLAAESHPAMLEYLDNQLSTGPNSPAGNRRGRGLNENLGREILELHTLGVGGGYTQADVTSLARIITGWMVAPRNGALGTPGVFAFNPRIHEPGAQQLLGKLYDQPDKAQGVAALADLARHPATARFVATKLVRHFVADEPPAALVDDIAAAFRRSEGDLAVVSRALVESDAVWSAEPAKIRSPQEFLIAAFRALGREPDAGQVLGTLGVMGQPVWQPPGPNGYPDTNAAWASPQGLKTRIDVAARLGQQAAGGIADPRQLSEEILGPLLTPETRQAVARAESKPQALALLLMSPEFQRR</sequence>
<feature type="compositionally biased region" description="Pro residues" evidence="1">
    <location>
        <begin position="100"/>
        <end position="109"/>
    </location>
</feature>
<feature type="region of interest" description="Disordered" evidence="1">
    <location>
        <begin position="77"/>
        <end position="109"/>
    </location>
</feature>
<feature type="compositionally biased region" description="Low complexity" evidence="1">
    <location>
        <begin position="86"/>
        <end position="99"/>
    </location>
</feature>
<keyword evidence="3" id="KW-1185">Reference proteome</keyword>
<accession>A0ABX0V3K7</accession>
<proteinExistence type="predicted"/>
<dbReference type="InterPro" id="IPR014917">
    <property type="entry name" value="DUF1800"/>
</dbReference>
<dbReference type="RefSeq" id="WP_166955373.1">
    <property type="nucleotide sequence ID" value="NZ_JAASQI010000010.1"/>
</dbReference>
<name>A0ABX0V3K7_9HYPH</name>
<evidence type="ECO:0000256" key="1">
    <source>
        <dbReference type="SAM" id="MobiDB-lite"/>
    </source>
</evidence>
<evidence type="ECO:0000313" key="3">
    <source>
        <dbReference type="Proteomes" id="UP001429580"/>
    </source>
</evidence>
<evidence type="ECO:0000313" key="2">
    <source>
        <dbReference type="EMBL" id="NIJ59716.1"/>
    </source>
</evidence>
<organism evidence="2 3">
    <name type="scientific">Pseudochelatococcus lubricantis</name>
    <dbReference type="NCBI Taxonomy" id="1538102"/>
    <lineage>
        <taxon>Bacteria</taxon>
        <taxon>Pseudomonadati</taxon>
        <taxon>Pseudomonadota</taxon>
        <taxon>Alphaproteobacteria</taxon>
        <taxon>Hyphomicrobiales</taxon>
        <taxon>Chelatococcaceae</taxon>
        <taxon>Pseudochelatococcus</taxon>
    </lineage>
</organism>
<dbReference type="EMBL" id="JAASQI010000010">
    <property type="protein sequence ID" value="NIJ59716.1"/>
    <property type="molecule type" value="Genomic_DNA"/>
</dbReference>
<dbReference type="Proteomes" id="UP001429580">
    <property type="component" value="Unassembled WGS sequence"/>
</dbReference>
<dbReference type="Pfam" id="PF08811">
    <property type="entry name" value="DUF1800"/>
    <property type="match status" value="1"/>
</dbReference>
<comment type="caution">
    <text evidence="2">The sequence shown here is derived from an EMBL/GenBank/DDBJ whole genome shotgun (WGS) entry which is preliminary data.</text>
</comment>
<gene>
    <name evidence="2" type="ORF">FHS82_003577</name>
</gene>